<dbReference type="Proteomes" id="UP000682358">
    <property type="component" value="Chromosome"/>
</dbReference>
<name>A0AAJ4TIY0_PRORE</name>
<evidence type="ECO:0000259" key="2">
    <source>
        <dbReference type="Pfam" id="PF02036"/>
    </source>
</evidence>
<comment type="similarity">
    <text evidence="1">Belongs to the UbiJ family.</text>
</comment>
<organism evidence="3 4">
    <name type="scientific">Providencia rettgeri</name>
    <dbReference type="NCBI Taxonomy" id="587"/>
    <lineage>
        <taxon>Bacteria</taxon>
        <taxon>Pseudomonadati</taxon>
        <taxon>Pseudomonadota</taxon>
        <taxon>Gammaproteobacteria</taxon>
        <taxon>Enterobacterales</taxon>
        <taxon>Morganellaceae</taxon>
        <taxon>Providencia</taxon>
    </lineage>
</organism>
<dbReference type="InterPro" id="IPR036527">
    <property type="entry name" value="SCP2_sterol-bd_dom_sf"/>
</dbReference>
<dbReference type="PANTHER" id="PTHR38693">
    <property type="entry name" value="UBIQUINONE BIOSYNTHESIS PROTEIN UBIJ"/>
    <property type="match status" value="1"/>
</dbReference>
<dbReference type="HAMAP" id="MF_02215">
    <property type="entry name" value="UbiJ"/>
    <property type="match status" value="1"/>
</dbReference>
<dbReference type="GO" id="GO:0005737">
    <property type="term" value="C:cytoplasm"/>
    <property type="evidence" value="ECO:0007669"/>
    <property type="project" value="UniProtKB-SubCell"/>
</dbReference>
<dbReference type="AlphaFoldDB" id="A0AAJ4TIY0"/>
<evidence type="ECO:0000256" key="1">
    <source>
        <dbReference type="HAMAP-Rule" id="MF_02215"/>
    </source>
</evidence>
<accession>A0AAJ4TIY0</accession>
<evidence type="ECO:0000313" key="4">
    <source>
        <dbReference type="Proteomes" id="UP000682358"/>
    </source>
</evidence>
<gene>
    <name evidence="1" type="primary">ubiJ</name>
    <name evidence="3" type="ORF">KOF27_02745</name>
</gene>
<comment type="subcellular location">
    <subcellularLocation>
        <location evidence="1">Cytoplasm</location>
    </subcellularLocation>
</comment>
<dbReference type="Pfam" id="PF02036">
    <property type="entry name" value="SCP2"/>
    <property type="match status" value="1"/>
</dbReference>
<comment type="pathway">
    <text evidence="1">Cofactor biosynthesis; ubiquinone biosynthesis.</text>
</comment>
<dbReference type="SUPFAM" id="SSF55718">
    <property type="entry name" value="SCP-like"/>
    <property type="match status" value="1"/>
</dbReference>
<evidence type="ECO:0000313" key="3">
    <source>
        <dbReference type="EMBL" id="QWQ21295.2"/>
    </source>
</evidence>
<dbReference type="Gene3D" id="3.30.1050.10">
    <property type="entry name" value="SCP2 sterol-binding domain"/>
    <property type="match status" value="1"/>
</dbReference>
<sequence length="241" mass="27359">MEAPSTHTENQNTVLYSLITALMETSLNHVLFKEKVLQPARMRLAGKVMAIELKELNKTLTLVFAENHVDVLSQWVEPADCTIKTSIFTLVKLKDKQQLSQLINRGDIVIEGDMQIVQHWSSLLDLAIWNPAHYLSPYIGDVAAEGLSKLLNKGACLASHLVKQQKTYIKDAIIEEWKMAPSQLELAHFSDGVEQVENSLSALEQRLSQLEEKNDTRWNKTTLLHYSGFSLLRIRRVNPQN</sequence>
<dbReference type="EMBL" id="CP076405">
    <property type="protein sequence ID" value="QWQ21295.2"/>
    <property type="molecule type" value="Genomic_DNA"/>
</dbReference>
<comment type="function">
    <text evidence="1">Required for ubiquinone (coenzyme Q) biosynthesis. Binds hydrophobic ubiquinone biosynthetic intermediates via its SCP2 domain and is essential for the stability of the Ubi complex. May constitute a docking platform where Ubi enzymes assemble and access their SCP2-bound polyprenyl substrates.</text>
</comment>
<dbReference type="InterPro" id="IPR038989">
    <property type="entry name" value="UbiJ"/>
</dbReference>
<keyword evidence="1" id="KW-0963">Cytoplasm</keyword>
<feature type="domain" description="SCP2" evidence="2">
    <location>
        <begin position="27"/>
        <end position="125"/>
    </location>
</feature>
<protein>
    <recommendedName>
        <fullName evidence="1">Ubiquinone biosynthesis accessory factor UbiJ</fullName>
    </recommendedName>
</protein>
<proteinExistence type="inferred from homology"/>
<keyword evidence="1" id="KW-0831">Ubiquinone biosynthesis</keyword>
<dbReference type="InterPro" id="IPR003033">
    <property type="entry name" value="SCP2_sterol-bd_dom"/>
</dbReference>
<reference evidence="3" key="1">
    <citation type="submission" date="2021-06" db="EMBL/GenBank/DDBJ databases">
        <title>Emergence of genetically related NDM-1-producing Providencia rettgeri strains in Argentina.</title>
        <authorList>
            <person name="Pasteran F."/>
            <person name="Meo A."/>
            <person name="Gomez S."/>
            <person name="Derdoy L."/>
            <person name="Albronoz E."/>
            <person name="Faccone D."/>
            <person name="Guerriero L."/>
            <person name="Archuby D."/>
            <person name="Tarzia A."/>
            <person name="Lopez M."/>
            <person name="Corso A."/>
        </authorList>
    </citation>
    <scope>NUCLEOTIDE SEQUENCE</scope>
    <source>
        <strain evidence="3">PreM15628</strain>
    </source>
</reference>
<dbReference type="PANTHER" id="PTHR38693:SF1">
    <property type="entry name" value="UBIQUINONE BIOSYNTHESIS ACCESSORY FACTOR UBIJ"/>
    <property type="match status" value="1"/>
</dbReference>
<dbReference type="GO" id="GO:0006744">
    <property type="term" value="P:ubiquinone biosynthetic process"/>
    <property type="evidence" value="ECO:0007669"/>
    <property type="project" value="UniProtKB-UniRule"/>
</dbReference>